<dbReference type="GO" id="GO:0004725">
    <property type="term" value="F:protein tyrosine phosphatase activity"/>
    <property type="evidence" value="ECO:0007669"/>
    <property type="project" value="UniProtKB-EC"/>
</dbReference>
<dbReference type="InterPro" id="IPR016195">
    <property type="entry name" value="Pol/histidinol_Pase-like"/>
</dbReference>
<dbReference type="Pfam" id="PF19567">
    <property type="entry name" value="CpsB_CapC"/>
    <property type="match status" value="1"/>
</dbReference>
<sequence>MFSFFQKKTYLVDYLHGLVDMHNHILPGIDDGAKTVDDSVGLLKGFGEMGVTHFICTPHIMHNHYDNTPETIQQAHTTLISKLEKNHLSNISIAYAAEHMIDDNFETILENGQVIALKDSFLLVEMSYLQPSFNFEIAVEKIAKLKYFPVLAHPERYMYFHRKYGTYQKMKVNGIQFQLNLLSLTPESYGSSVQKMALKLLQDHLVDFVGSDVHNLRQLELLKETTIQNKVLNLLLPVIENTIETFY</sequence>
<protein>
    <recommendedName>
        <fullName evidence="2">protein-tyrosine-phosphatase</fullName>
        <ecNumber evidence="2">3.1.3.48</ecNumber>
    </recommendedName>
</protein>
<reference evidence="6 7" key="1">
    <citation type="submission" date="2016-11" db="EMBL/GenBank/DDBJ databases">
        <authorList>
            <person name="Varghese N."/>
            <person name="Submissions S."/>
        </authorList>
    </citation>
    <scope>NUCLEOTIDE SEQUENCE [LARGE SCALE GENOMIC DNA]</scope>
    <source>
        <strain evidence="6 7">CGMCC 1.12174</strain>
        <strain evidence="5 8">DSM 26351</strain>
    </source>
</reference>
<name>A0A1M6V3V4_9FLAO</name>
<keyword evidence="3" id="KW-0378">Hydrolase</keyword>
<dbReference type="PANTHER" id="PTHR39181:SF1">
    <property type="entry name" value="TYROSINE-PROTEIN PHOSPHATASE YWQE"/>
    <property type="match status" value="1"/>
</dbReference>
<dbReference type="InterPro" id="IPR016667">
    <property type="entry name" value="Caps_polysacc_synth_CpsB/CapC"/>
</dbReference>
<dbReference type="EMBL" id="FRAT01000004">
    <property type="protein sequence ID" value="SHK76130.1"/>
    <property type="molecule type" value="Genomic_DNA"/>
</dbReference>
<evidence type="ECO:0000256" key="3">
    <source>
        <dbReference type="ARBA" id="ARBA00022801"/>
    </source>
</evidence>
<dbReference type="EMBL" id="FOKU01000007">
    <property type="protein sequence ID" value="SFC20841.1"/>
    <property type="molecule type" value="Genomic_DNA"/>
</dbReference>
<evidence type="ECO:0000256" key="2">
    <source>
        <dbReference type="ARBA" id="ARBA00013064"/>
    </source>
</evidence>
<comment type="caution">
    <text evidence="6">The sequence shown here is derived from an EMBL/GenBank/DDBJ whole genome shotgun (WGS) entry which is preliminary data.</text>
</comment>
<gene>
    <name evidence="5" type="ORF">SAMN04487891_107120</name>
    <name evidence="6" type="ORF">SAMN05216293_1886</name>
</gene>
<evidence type="ECO:0000313" key="8">
    <source>
        <dbReference type="Proteomes" id="UP000198940"/>
    </source>
</evidence>
<dbReference type="RefSeq" id="WP_072879145.1">
    <property type="nucleotide sequence ID" value="NZ_FOKU01000007.1"/>
</dbReference>
<dbReference type="STRING" id="1055723.SAMN05216293_1886"/>
<dbReference type="Proteomes" id="UP000198940">
    <property type="component" value="Unassembled WGS sequence"/>
</dbReference>
<proteinExistence type="inferred from homology"/>
<evidence type="ECO:0000313" key="5">
    <source>
        <dbReference type="EMBL" id="SFC20841.1"/>
    </source>
</evidence>
<evidence type="ECO:0000313" key="7">
    <source>
        <dbReference type="Proteomes" id="UP000184031"/>
    </source>
</evidence>
<dbReference type="PIRSF" id="PIRSF016557">
    <property type="entry name" value="Caps_synth_CpsB"/>
    <property type="match status" value="1"/>
</dbReference>
<dbReference type="PANTHER" id="PTHR39181">
    <property type="entry name" value="TYROSINE-PROTEIN PHOSPHATASE YWQE"/>
    <property type="match status" value="1"/>
</dbReference>
<organism evidence="6 7">
    <name type="scientific">Flagellimonas taeanensis</name>
    <dbReference type="NCBI Taxonomy" id="1005926"/>
    <lineage>
        <taxon>Bacteria</taxon>
        <taxon>Pseudomonadati</taxon>
        <taxon>Bacteroidota</taxon>
        <taxon>Flavobacteriia</taxon>
        <taxon>Flavobacteriales</taxon>
        <taxon>Flavobacteriaceae</taxon>
        <taxon>Flagellimonas</taxon>
    </lineage>
</organism>
<dbReference type="Proteomes" id="UP000184031">
    <property type="component" value="Unassembled WGS sequence"/>
</dbReference>
<comment type="catalytic activity">
    <reaction evidence="4">
        <text>O-phospho-L-tyrosyl-[protein] + H2O = L-tyrosyl-[protein] + phosphate</text>
        <dbReference type="Rhea" id="RHEA:10684"/>
        <dbReference type="Rhea" id="RHEA-COMP:10136"/>
        <dbReference type="Rhea" id="RHEA-COMP:20101"/>
        <dbReference type="ChEBI" id="CHEBI:15377"/>
        <dbReference type="ChEBI" id="CHEBI:43474"/>
        <dbReference type="ChEBI" id="CHEBI:46858"/>
        <dbReference type="ChEBI" id="CHEBI:61978"/>
        <dbReference type="EC" id="3.1.3.48"/>
    </reaction>
</comment>
<keyword evidence="8" id="KW-1185">Reference proteome</keyword>
<evidence type="ECO:0000256" key="4">
    <source>
        <dbReference type="ARBA" id="ARBA00051722"/>
    </source>
</evidence>
<dbReference type="Gene3D" id="3.20.20.140">
    <property type="entry name" value="Metal-dependent hydrolases"/>
    <property type="match status" value="1"/>
</dbReference>
<dbReference type="GO" id="GO:0030145">
    <property type="term" value="F:manganese ion binding"/>
    <property type="evidence" value="ECO:0007669"/>
    <property type="project" value="InterPro"/>
</dbReference>
<dbReference type="EC" id="3.1.3.48" evidence="2"/>
<dbReference type="SUPFAM" id="SSF89550">
    <property type="entry name" value="PHP domain-like"/>
    <property type="match status" value="1"/>
</dbReference>
<dbReference type="OrthoDB" id="9788539at2"/>
<evidence type="ECO:0000256" key="1">
    <source>
        <dbReference type="ARBA" id="ARBA00005750"/>
    </source>
</evidence>
<accession>A0A1M6V3V4</accession>
<comment type="similarity">
    <text evidence="1">Belongs to the metallo-dependent hydrolases superfamily. CpsB/CapC family.</text>
</comment>
<evidence type="ECO:0000313" key="6">
    <source>
        <dbReference type="EMBL" id="SHK76130.1"/>
    </source>
</evidence>
<dbReference type="AlphaFoldDB" id="A0A1M6V3V4"/>